<evidence type="ECO:0000313" key="2">
    <source>
        <dbReference type="EMBL" id="EAT13740.1"/>
    </source>
</evidence>
<dbReference type="Proteomes" id="UP000004263">
    <property type="component" value="Unassembled WGS sequence"/>
</dbReference>
<organism evidence="2 3">
    <name type="scientific">Bermanella marisrubri</name>
    <dbReference type="NCBI Taxonomy" id="207949"/>
    <lineage>
        <taxon>Bacteria</taxon>
        <taxon>Pseudomonadati</taxon>
        <taxon>Pseudomonadota</taxon>
        <taxon>Gammaproteobacteria</taxon>
        <taxon>Oceanospirillales</taxon>
        <taxon>Oceanospirillaceae</taxon>
        <taxon>Bermanella</taxon>
    </lineage>
</organism>
<keyword evidence="1" id="KW-0812">Transmembrane</keyword>
<accession>Q1N652</accession>
<dbReference type="OrthoDB" id="9812539at2"/>
<feature type="transmembrane region" description="Helical" evidence="1">
    <location>
        <begin position="104"/>
        <end position="129"/>
    </location>
</feature>
<sequence length="166" mass="18590">MTFPNVLFFSLVLGVCATVLMDLWALFLKRVFNVQPLNWAMVGRWVGNMRTGHFYYESIIRAPIVKHEKVIGWLIHYITGVMLALMFLSIVGNGWLLMPTVQQAISFGLATVLLPFLIMQPCLGFGFFASQTPNPMNARMLSILAHIIFGLGLFLTAYVVVHVVGV</sequence>
<dbReference type="Pfam" id="PF11158">
    <property type="entry name" value="DUF2938"/>
    <property type="match status" value="1"/>
</dbReference>
<dbReference type="HOGENOM" id="CLU_116614_0_0_6"/>
<name>Q1N652_9GAMM</name>
<feature type="transmembrane region" description="Helical" evidence="1">
    <location>
        <begin position="70"/>
        <end position="92"/>
    </location>
</feature>
<feature type="transmembrane region" description="Helical" evidence="1">
    <location>
        <begin position="141"/>
        <end position="161"/>
    </location>
</feature>
<feature type="transmembrane region" description="Helical" evidence="1">
    <location>
        <begin position="6"/>
        <end position="28"/>
    </location>
</feature>
<dbReference type="RefSeq" id="WP_007017161.1">
    <property type="nucleotide sequence ID" value="NZ_CH724113.1"/>
</dbReference>
<protein>
    <recommendedName>
        <fullName evidence="4">DUF2938 domain-containing protein</fullName>
    </recommendedName>
</protein>
<evidence type="ECO:0000256" key="1">
    <source>
        <dbReference type="SAM" id="Phobius"/>
    </source>
</evidence>
<gene>
    <name evidence="2" type="ORF">RED65_10119</name>
</gene>
<evidence type="ECO:0008006" key="4">
    <source>
        <dbReference type="Google" id="ProtNLM"/>
    </source>
</evidence>
<dbReference type="EMBL" id="AAQH01000001">
    <property type="protein sequence ID" value="EAT13740.1"/>
    <property type="molecule type" value="Genomic_DNA"/>
</dbReference>
<comment type="caution">
    <text evidence="2">The sequence shown here is derived from an EMBL/GenBank/DDBJ whole genome shotgun (WGS) entry which is preliminary data.</text>
</comment>
<dbReference type="InterPro" id="IPR021329">
    <property type="entry name" value="DUF2938"/>
</dbReference>
<keyword evidence="1" id="KW-1133">Transmembrane helix</keyword>
<proteinExistence type="predicted"/>
<keyword evidence="3" id="KW-1185">Reference proteome</keyword>
<reference evidence="2 3" key="1">
    <citation type="submission" date="2006-03" db="EMBL/GenBank/DDBJ databases">
        <authorList>
            <person name="Pinhassi J."/>
            <person name="Pedros-Alio C."/>
            <person name="Ferriera S."/>
            <person name="Johnson J."/>
            <person name="Kravitz S."/>
            <person name="Halpern A."/>
            <person name="Remington K."/>
            <person name="Beeson K."/>
            <person name="Tran B."/>
            <person name="Rogers Y.-H."/>
            <person name="Friedman R."/>
            <person name="Venter J.C."/>
        </authorList>
    </citation>
    <scope>NUCLEOTIDE SEQUENCE [LARGE SCALE GENOMIC DNA]</scope>
    <source>
        <strain evidence="2 3">RED65</strain>
    </source>
</reference>
<evidence type="ECO:0000313" key="3">
    <source>
        <dbReference type="Proteomes" id="UP000004263"/>
    </source>
</evidence>
<dbReference type="AlphaFoldDB" id="Q1N652"/>
<keyword evidence="1" id="KW-0472">Membrane</keyword>
<dbReference type="STRING" id="207949.RED65_10119"/>